<dbReference type="PROSITE" id="PS51762">
    <property type="entry name" value="GH16_2"/>
    <property type="match status" value="1"/>
</dbReference>
<dbReference type="InterPro" id="IPR013783">
    <property type="entry name" value="Ig-like_fold"/>
</dbReference>
<dbReference type="Gene3D" id="2.60.120.200">
    <property type="match status" value="1"/>
</dbReference>
<accession>A0A0R3D1A7</accession>
<comment type="similarity">
    <text evidence="1">Belongs to the glycosyl hydrolase 16 family.</text>
</comment>
<evidence type="ECO:0000259" key="2">
    <source>
        <dbReference type="PROSITE" id="PS51762"/>
    </source>
</evidence>
<comment type="caution">
    <text evidence="3">The sequence shown here is derived from an EMBL/GenBank/DDBJ whole genome shotgun (WGS) entry which is preliminary data.</text>
</comment>
<gene>
    <name evidence="3" type="ORF">AOQ71_34525</name>
</gene>
<dbReference type="InterPro" id="IPR050546">
    <property type="entry name" value="Glycosyl_Hydrlase_16"/>
</dbReference>
<dbReference type="Proteomes" id="UP000051936">
    <property type="component" value="Unassembled WGS sequence"/>
</dbReference>
<dbReference type="NCBIfam" id="NF033510">
    <property type="entry name" value="Ca_tandemer"/>
    <property type="match status" value="3"/>
</dbReference>
<dbReference type="InterPro" id="IPR000757">
    <property type="entry name" value="Beta-glucanase-like"/>
</dbReference>
<evidence type="ECO:0000313" key="3">
    <source>
        <dbReference type="EMBL" id="KRQ02349.1"/>
    </source>
</evidence>
<dbReference type="InterPro" id="IPR041498">
    <property type="entry name" value="Big_6"/>
</dbReference>
<dbReference type="PANTHER" id="PTHR10963">
    <property type="entry name" value="GLYCOSYL HYDROLASE-RELATED"/>
    <property type="match status" value="1"/>
</dbReference>
<dbReference type="Pfam" id="PF00722">
    <property type="entry name" value="Glyco_hydro_16"/>
    <property type="match status" value="1"/>
</dbReference>
<dbReference type="PANTHER" id="PTHR10963:SF55">
    <property type="entry name" value="GLYCOSIDE HYDROLASE FAMILY 16 PROTEIN"/>
    <property type="match status" value="1"/>
</dbReference>
<dbReference type="GO" id="GO:0005975">
    <property type="term" value="P:carbohydrate metabolic process"/>
    <property type="evidence" value="ECO:0007669"/>
    <property type="project" value="InterPro"/>
</dbReference>
<dbReference type="Pfam" id="PF07483">
    <property type="entry name" value="W_rich_C"/>
    <property type="match status" value="2"/>
</dbReference>
<keyword evidence="4" id="KW-1185">Reference proteome</keyword>
<dbReference type="InterPro" id="IPR011121">
    <property type="entry name" value="Trp-rich_dom"/>
</dbReference>
<protein>
    <recommendedName>
        <fullName evidence="2">GH16 domain-containing protein</fullName>
    </recommendedName>
</protein>
<name>A0A0R3D1A7_9BRAD</name>
<dbReference type="EMBL" id="LJYG01000110">
    <property type="protein sequence ID" value="KRQ02349.1"/>
    <property type="molecule type" value="Genomic_DNA"/>
</dbReference>
<dbReference type="SUPFAM" id="SSF51120">
    <property type="entry name" value="beta-Roll"/>
    <property type="match status" value="5"/>
</dbReference>
<dbReference type="Gene3D" id="2.150.10.10">
    <property type="entry name" value="Serralysin-like metalloprotease, C-terminal"/>
    <property type="match status" value="4"/>
</dbReference>
<dbReference type="InterPro" id="IPR044016">
    <property type="entry name" value="Big_13"/>
</dbReference>
<dbReference type="RefSeq" id="WP_057756854.1">
    <property type="nucleotide sequence ID" value="NZ_LJYG01000110.1"/>
</dbReference>
<dbReference type="Pfam" id="PF00353">
    <property type="entry name" value="HemolysinCabind"/>
    <property type="match status" value="6"/>
</dbReference>
<dbReference type="InterPro" id="IPR018511">
    <property type="entry name" value="Hemolysin-typ_Ca-bd_CS"/>
</dbReference>
<organism evidence="3 4">
    <name type="scientific">Bradyrhizobium manausense</name>
    <dbReference type="NCBI Taxonomy" id="989370"/>
    <lineage>
        <taxon>Bacteria</taxon>
        <taxon>Pseudomonadati</taxon>
        <taxon>Pseudomonadota</taxon>
        <taxon>Alphaproteobacteria</taxon>
        <taxon>Hyphomicrobiales</taxon>
        <taxon>Nitrobacteraceae</taxon>
        <taxon>Bradyrhizobium</taxon>
    </lineage>
</organism>
<dbReference type="GO" id="GO:0005509">
    <property type="term" value="F:calcium ion binding"/>
    <property type="evidence" value="ECO:0007669"/>
    <property type="project" value="InterPro"/>
</dbReference>
<dbReference type="SUPFAM" id="SSF49899">
    <property type="entry name" value="Concanavalin A-like lectins/glucanases"/>
    <property type="match status" value="1"/>
</dbReference>
<dbReference type="STRING" id="989370.AOQ71_34525"/>
<dbReference type="Gene3D" id="2.60.40.10">
    <property type="entry name" value="Immunoglobulins"/>
    <property type="match status" value="3"/>
</dbReference>
<dbReference type="OrthoDB" id="8256393at2"/>
<dbReference type="PROSITE" id="PS00330">
    <property type="entry name" value="HEMOLYSIN_CALCIUM"/>
    <property type="match status" value="2"/>
</dbReference>
<dbReference type="Pfam" id="PF17936">
    <property type="entry name" value="Big_6"/>
    <property type="match status" value="1"/>
</dbReference>
<dbReference type="GO" id="GO:0004553">
    <property type="term" value="F:hydrolase activity, hydrolyzing O-glycosyl compounds"/>
    <property type="evidence" value="ECO:0007669"/>
    <property type="project" value="InterPro"/>
</dbReference>
<sequence length="1745" mass="176368">MTTINGSAGTDVLFGGAGNDVLTGGAGSDTFVVSKGYGSDTVTDFQAGLGGDVLRLQNYGFATFASILAAATQVGSDTVVTLSSTETLTLQNVALSTLVPSNVALDNPLPASGTAWNWAGTVAAGGTLTTGATNDGMEAGGTGATLIGGAGDDTYYVYDHNTKVVEQAGEGIDTIRVWNINGYSLVNAPNVENLVLTDSVPSPATGNDLNNIIVGNAGDNMIDGGRGNDVLTGGAGRDTFVVKAGNGNDIVTDFQAGAGGDILQLNNTGFKTFADVTAAMKQVGTDLVLTIASGETITLENTSLQNLTAANINIVSPLTGLVQTFNDDFNTLSAGQDPSLTWRTSYAWSGAAGYGLAGEQEVYVDPSFSGLPATQASTSLGLNPFSIQDGHLVITAQALPASATPYTGSAIFSSGMISTQNSFTQTYGYFEMTATLPSTSGAWPAFWMLPSTANNLNTEIDVLEAFGQDPDQAHWAIHSPYAPATNGGWANTANLTTGEHTFALKWTPYELTFLVDGNEVARQATPADMNTAMYMIANLAMGGSWPGNAAPGSTATMTIDSIKAYQLPEYTLANYTLLTSGTPTNTIAGSAAADTLSGTSGNDLIGGAGGADVMTGGAGDDTYVVTDSGAKVIEAYGGGIDTVNASVTYTLSSYVENLTLTGSAAINATGNIQSNIIIGNAAANVITGGLGNDILTGGGGADSFVINSGDGSDIITDFSPGSGAGHDVVQLNGFAFTSFADVQAAMSQIGSDVYLKLTSQDTLVFRNTTVSAFTSDDFQLPATLPVGGTITSWISGKASSRMVYGTAANDKLSAVNIDDTLVGGNGDDTYVIGSANQKIVENPGGGVDSVEAWTSYTLSANVENLTLMMGGLAGVGNQTANRMVGSSGDDFLDGAGGNDWLFGGAGNDTFIYNVASGNDTVADFHVFTSATAEHDKLILKGYDSGAYLTHVNDVWTVHYAGGADTLRIAGVTSLTSADYSFVSATNSPMTMTSIAVPTISAVNDSGSIVSGLINTNHLVLTGRAQAGVTVKVFDGTTQIGTAIADGNGSWSMATAMLAEGGHTFAAAAMDGVGNLTALSAGVNVTIDTIAPNVPKLASFSPDSNVAGDGVTNVNHVNLTGTADAGSTVQVFDGATMIGTATADTNGTWSFATATLADGNHTFTGKTADTAGNVSASSGALNVTVDTRAPFAPILTSGAPGASSAIIVSGTAEAGSTVRLYEGSILVGTGVAATSGAWSVTTGSLTAGQHSFTATATDIAGNLSQLSNAFSSAVGTVIEATGTTSLIKSGSNFYLSTTGSSVILKNGGTAVVAGQLGAWVPVAAEASSNGYLVAWKIPSTGQFAVWSTDSNGNFVSSYLNKVSGTDPALVSSETLFHQDLNGDGVIGLPSTHQQVSGTTIEASGSTSLVLVGSNYLLDGMASGAGPALKYGGVAVVSGQFGAWTPVGVEQTTSGYDVAWKIPATGELCVWTTDGNGNYLSNLLNKVSPTDPALKAVETTFYQDLNGDGVINTSSTILKISGNVVLNLGNMSQAATVDPGATLELSGAASGSITFKASTGNLVLDHASQFTGTLIGLTGDGTASNSNHIDLKDIAYGAGTTASFSGDTAGGVLTVVDAQNHTAHISLAGDYTNSTFNLSSDGSGGTLVIDPPKASFDFSAVAPSQPPATAPAVGTARLGGEGFVFEQSATANPYGLVNEAFHETAKVGLLAANTYPDVVSSLHQVDAVHAVAPIDVHLAELHDFILR</sequence>
<feature type="domain" description="GH16" evidence="2">
    <location>
        <begin position="309"/>
        <end position="570"/>
    </location>
</feature>
<proteinExistence type="inferred from homology"/>
<dbReference type="Pfam" id="PF19077">
    <property type="entry name" value="Big_13"/>
    <property type="match status" value="2"/>
</dbReference>
<reference evidence="3 4" key="1">
    <citation type="submission" date="2015-09" db="EMBL/GenBank/DDBJ databases">
        <title>Draft Genome Sequence of Bradyrhizobium manausense Strain BR 3351T, a Novel Symbiotic Nitrogen-Fixing Alphaproteobacterium Isolated from Brazilian Amazon Rain Forest.</title>
        <authorList>
            <person name="De Araujo J.L."/>
            <person name="Zilli J.E."/>
        </authorList>
    </citation>
    <scope>NUCLEOTIDE SEQUENCE [LARGE SCALE GENOMIC DNA]</scope>
    <source>
        <strain evidence="3 4">BR3351</strain>
    </source>
</reference>
<dbReference type="CDD" id="cd08023">
    <property type="entry name" value="GH16_laminarinase_like"/>
    <property type="match status" value="1"/>
</dbReference>
<evidence type="ECO:0000256" key="1">
    <source>
        <dbReference type="ARBA" id="ARBA00006865"/>
    </source>
</evidence>
<dbReference type="InterPro" id="IPR001343">
    <property type="entry name" value="Hemolysn_Ca-bd"/>
</dbReference>
<dbReference type="InterPro" id="IPR011049">
    <property type="entry name" value="Serralysin-like_metalloprot_C"/>
</dbReference>
<dbReference type="PRINTS" id="PR00313">
    <property type="entry name" value="CABNDNGRPT"/>
</dbReference>
<evidence type="ECO:0000313" key="4">
    <source>
        <dbReference type="Proteomes" id="UP000051936"/>
    </source>
</evidence>
<dbReference type="InterPro" id="IPR013320">
    <property type="entry name" value="ConA-like_dom_sf"/>
</dbReference>